<comment type="caution">
    <text evidence="2">The sequence shown here is derived from an EMBL/GenBank/DDBJ whole genome shotgun (WGS) entry which is preliminary data.</text>
</comment>
<evidence type="ECO:0000256" key="1">
    <source>
        <dbReference type="SAM" id="MobiDB-lite"/>
    </source>
</evidence>
<proteinExistence type="predicted"/>
<evidence type="ECO:0000313" key="2">
    <source>
        <dbReference type="EMBL" id="NWL47359.1"/>
    </source>
</evidence>
<evidence type="ECO:0000313" key="3">
    <source>
        <dbReference type="Proteomes" id="UP000704738"/>
    </source>
</evidence>
<protein>
    <submittedName>
        <fullName evidence="2">Uncharacterized protein</fullName>
    </submittedName>
</protein>
<dbReference type="EMBL" id="QJRE01000112">
    <property type="protein sequence ID" value="NWL47359.1"/>
    <property type="molecule type" value="Genomic_DNA"/>
</dbReference>
<dbReference type="Proteomes" id="UP000704738">
    <property type="component" value="Unassembled WGS sequence"/>
</dbReference>
<name>A0ABD6N2F8_9PSED</name>
<organism evidence="2 3">
    <name type="scientific">Pseudomonas hunanensis</name>
    <dbReference type="NCBI Taxonomy" id="1247546"/>
    <lineage>
        <taxon>Bacteria</taxon>
        <taxon>Pseudomonadati</taxon>
        <taxon>Pseudomonadota</taxon>
        <taxon>Gammaproteobacteria</taxon>
        <taxon>Pseudomonadales</taxon>
        <taxon>Pseudomonadaceae</taxon>
        <taxon>Pseudomonas</taxon>
    </lineage>
</organism>
<dbReference type="AlphaFoldDB" id="A0ABD6N2F8"/>
<gene>
    <name evidence="2" type="ORF">DM819_16245</name>
</gene>
<feature type="region of interest" description="Disordered" evidence="1">
    <location>
        <begin position="1"/>
        <end position="35"/>
    </location>
</feature>
<feature type="compositionally biased region" description="Low complexity" evidence="1">
    <location>
        <begin position="23"/>
        <end position="35"/>
    </location>
</feature>
<sequence>MADSPRPMRIRLPTCRPMPAPATAPGAAPTPKANAPATTLFALSNLRMARKQLMGMGELRAQKGNLGEKPLKT</sequence>
<accession>A0ABD6N2F8</accession>
<reference evidence="2 3" key="1">
    <citation type="submission" date="2018-06" db="EMBL/GenBank/DDBJ databases">
        <title>Bacteria isolated from soil of Wuhan.</title>
        <authorList>
            <person name="Xiang W."/>
            <person name="Huang C."/>
        </authorList>
    </citation>
    <scope>NUCLEOTIDE SEQUENCE [LARGE SCALE GENOMIC DNA]</scope>
    <source>
        <strain evidence="3">xwS4</strain>
    </source>
</reference>